<sequence length="133" mass="14801">MHMGLIASGSIQVGDPAECQVAPNHMTHVLSFALNKMLGTTVDQRGSLVDESHLYFDLTNKKVTSWRTWRLLRRRHQAVEECVHAGFREGGSQAHPCLCAETLCTLFDRAADCSYMLEDFKSSTGELVGGFLR</sequence>
<dbReference type="GO" id="GO:0000166">
    <property type="term" value="F:nucleotide binding"/>
    <property type="evidence" value="ECO:0007669"/>
    <property type="project" value="InterPro"/>
</dbReference>
<dbReference type="EMBL" id="CANTFM010000352">
    <property type="protein sequence ID" value="CAI5719511.1"/>
    <property type="molecule type" value="Genomic_DNA"/>
</dbReference>
<name>A0AAV0TH56_9STRA</name>
<proteinExistence type="predicted"/>
<gene>
    <name evidence="1" type="ORF">PDE001_LOCUS2067</name>
    <name evidence="2" type="ORF">PDE001_LOCUS2069</name>
</gene>
<dbReference type="SUPFAM" id="SSF55186">
    <property type="entry name" value="ThrRS/AlaRS common domain"/>
    <property type="match status" value="1"/>
</dbReference>
<comment type="caution">
    <text evidence="1">The sequence shown here is derived from an EMBL/GenBank/DDBJ whole genome shotgun (WGS) entry which is preliminary data.</text>
</comment>
<accession>A0AAV0TH56</accession>
<keyword evidence="3" id="KW-1185">Reference proteome</keyword>
<evidence type="ECO:0000313" key="3">
    <source>
        <dbReference type="Proteomes" id="UP001162029"/>
    </source>
</evidence>
<reference evidence="1" key="1">
    <citation type="submission" date="2022-12" db="EMBL/GenBank/DDBJ databases">
        <authorList>
            <person name="Webb A."/>
        </authorList>
    </citation>
    <scope>NUCLEOTIDE SEQUENCE</scope>
    <source>
        <strain evidence="1">Pd1</strain>
    </source>
</reference>
<dbReference type="Gene3D" id="3.30.980.10">
    <property type="entry name" value="Threonyl-trna Synthetase, Chain A, domain 2"/>
    <property type="match status" value="1"/>
</dbReference>
<organism evidence="1 3">
    <name type="scientific">Peronospora destructor</name>
    <dbReference type="NCBI Taxonomy" id="86335"/>
    <lineage>
        <taxon>Eukaryota</taxon>
        <taxon>Sar</taxon>
        <taxon>Stramenopiles</taxon>
        <taxon>Oomycota</taxon>
        <taxon>Peronosporomycetes</taxon>
        <taxon>Peronosporales</taxon>
        <taxon>Peronosporaceae</taxon>
        <taxon>Peronospora</taxon>
    </lineage>
</organism>
<protein>
    <submittedName>
        <fullName evidence="1">Uncharacterized protein</fullName>
    </submittedName>
</protein>
<dbReference type="InterPro" id="IPR018163">
    <property type="entry name" value="Thr/Ala-tRNA-synth_IIc_edit"/>
</dbReference>
<evidence type="ECO:0000313" key="1">
    <source>
        <dbReference type="EMBL" id="CAI5719511.1"/>
    </source>
</evidence>
<dbReference type="EMBL" id="CANTFM010000352">
    <property type="protein sequence ID" value="CAI5719521.1"/>
    <property type="molecule type" value="Genomic_DNA"/>
</dbReference>
<dbReference type="Proteomes" id="UP001162029">
    <property type="component" value="Unassembled WGS sequence"/>
</dbReference>
<dbReference type="AlphaFoldDB" id="A0AAV0TH56"/>
<evidence type="ECO:0000313" key="2">
    <source>
        <dbReference type="EMBL" id="CAI5719521.1"/>
    </source>
</evidence>